<feature type="transmembrane region" description="Helical" evidence="1">
    <location>
        <begin position="111"/>
        <end position="132"/>
    </location>
</feature>
<feature type="transmembrane region" description="Helical" evidence="1">
    <location>
        <begin position="82"/>
        <end position="105"/>
    </location>
</feature>
<dbReference type="Proteomes" id="UP000433071">
    <property type="component" value="Unassembled WGS sequence"/>
</dbReference>
<gene>
    <name evidence="2" type="ORF">GJ743_17590</name>
</gene>
<feature type="transmembrane region" description="Helical" evidence="1">
    <location>
        <begin position="12"/>
        <end position="39"/>
    </location>
</feature>
<comment type="caution">
    <text evidence="2">The sequence shown here is derived from an EMBL/GenBank/DDBJ whole genome shotgun (WGS) entry which is preliminary data.</text>
</comment>
<reference evidence="2 3" key="1">
    <citation type="submission" date="2019-11" db="EMBL/GenBank/DDBJ databases">
        <title>Agromyces kandeliae sp. nov., isolated from mangrove soil.</title>
        <authorList>
            <person name="Wang R."/>
        </authorList>
    </citation>
    <scope>NUCLEOTIDE SEQUENCE [LARGE SCALE GENOMIC DNA]</scope>
    <source>
        <strain evidence="2 3">JCM 11433</strain>
    </source>
</reference>
<proteinExistence type="predicted"/>
<keyword evidence="1" id="KW-0472">Membrane</keyword>
<dbReference type="RefSeq" id="WP_155053192.1">
    <property type="nucleotide sequence ID" value="NZ_BAAAIB010000010.1"/>
</dbReference>
<keyword evidence="1" id="KW-1133">Transmembrane helix</keyword>
<sequence length="134" mass="13659">MSTAQGSRPVTITIIGVLAFIAGAIDMISGVVLFFLLAVPEVVDGFGGTGQLITAAIASIIVGLITAVLAGGLLRGSQPARLIVTVLQVISIIGSLFLAVAYLGIPVGEWIGLAISAVVVILLWTPKASAFFTR</sequence>
<organism evidence="2 3">
    <name type="scientific">Agromyces bracchium</name>
    <dbReference type="NCBI Taxonomy" id="88376"/>
    <lineage>
        <taxon>Bacteria</taxon>
        <taxon>Bacillati</taxon>
        <taxon>Actinomycetota</taxon>
        <taxon>Actinomycetes</taxon>
        <taxon>Micrococcales</taxon>
        <taxon>Microbacteriaceae</taxon>
        <taxon>Agromyces</taxon>
    </lineage>
</organism>
<keyword evidence="1" id="KW-0812">Transmembrane</keyword>
<keyword evidence="3" id="KW-1185">Reference proteome</keyword>
<protein>
    <submittedName>
        <fullName evidence="2">Uncharacterized protein</fullName>
    </submittedName>
</protein>
<dbReference type="OrthoDB" id="4981655at2"/>
<dbReference type="EMBL" id="WMLB01000042">
    <property type="protein sequence ID" value="MTH70184.1"/>
    <property type="molecule type" value="Genomic_DNA"/>
</dbReference>
<evidence type="ECO:0000313" key="3">
    <source>
        <dbReference type="Proteomes" id="UP000433071"/>
    </source>
</evidence>
<dbReference type="AlphaFoldDB" id="A0A6I3MA49"/>
<evidence type="ECO:0000256" key="1">
    <source>
        <dbReference type="SAM" id="Phobius"/>
    </source>
</evidence>
<evidence type="ECO:0000313" key="2">
    <source>
        <dbReference type="EMBL" id="MTH70184.1"/>
    </source>
</evidence>
<feature type="transmembrane region" description="Helical" evidence="1">
    <location>
        <begin position="51"/>
        <end position="70"/>
    </location>
</feature>
<name>A0A6I3MA49_9MICO</name>
<accession>A0A6I3MA49</accession>